<proteinExistence type="inferred from homology"/>
<accession>A0A916WGS8</accession>
<dbReference type="GO" id="GO:0016987">
    <property type="term" value="F:sigma factor activity"/>
    <property type="evidence" value="ECO:0007669"/>
    <property type="project" value="UniProtKB-KW"/>
</dbReference>
<dbReference type="SUPFAM" id="SSF88659">
    <property type="entry name" value="Sigma3 and sigma4 domains of RNA polymerase sigma factors"/>
    <property type="match status" value="1"/>
</dbReference>
<evidence type="ECO:0000313" key="7">
    <source>
        <dbReference type="Proteomes" id="UP000646478"/>
    </source>
</evidence>
<dbReference type="AlphaFoldDB" id="A0A916WGS8"/>
<dbReference type="GO" id="GO:0003677">
    <property type="term" value="F:DNA binding"/>
    <property type="evidence" value="ECO:0007669"/>
    <property type="project" value="InterPro"/>
</dbReference>
<keyword evidence="3" id="KW-0731">Sigma factor</keyword>
<protein>
    <recommendedName>
        <fullName evidence="5">RNA polymerase sigma factor 70 region 4 type 2 domain-containing protein</fullName>
    </recommendedName>
</protein>
<keyword evidence="7" id="KW-1185">Reference proteome</keyword>
<dbReference type="SUPFAM" id="SSF88946">
    <property type="entry name" value="Sigma2 domain of RNA polymerase sigma factors"/>
    <property type="match status" value="1"/>
</dbReference>
<keyword evidence="2" id="KW-0805">Transcription regulation</keyword>
<comment type="caution">
    <text evidence="6">The sequence shown here is derived from an EMBL/GenBank/DDBJ whole genome shotgun (WGS) entry which is preliminary data.</text>
</comment>
<sequence length="128" mass="14697">MRVMTVVPGGNANNPRAYLHQIARNLSVDLYRRERLVERVYLSAEDMHEIADSAPSPEAVVYDRQRLAIVVQALLELPTQTRRAFELHRMGEKTMSDVAAELGLSVSRTWTLIRRAYLHLRVRLNDEA</sequence>
<dbReference type="InterPro" id="IPR013324">
    <property type="entry name" value="RNA_pol_sigma_r3/r4-like"/>
</dbReference>
<dbReference type="GO" id="GO:0006352">
    <property type="term" value="P:DNA-templated transcription initiation"/>
    <property type="evidence" value="ECO:0007669"/>
    <property type="project" value="InterPro"/>
</dbReference>
<organism evidence="6 7">
    <name type="scientific">Brucella endophytica</name>
    <dbReference type="NCBI Taxonomy" id="1963359"/>
    <lineage>
        <taxon>Bacteria</taxon>
        <taxon>Pseudomonadati</taxon>
        <taxon>Pseudomonadota</taxon>
        <taxon>Alphaproteobacteria</taxon>
        <taxon>Hyphomicrobiales</taxon>
        <taxon>Brucellaceae</taxon>
        <taxon>Brucella/Ochrobactrum group</taxon>
        <taxon>Brucella</taxon>
    </lineage>
</organism>
<evidence type="ECO:0000256" key="4">
    <source>
        <dbReference type="ARBA" id="ARBA00023163"/>
    </source>
</evidence>
<dbReference type="InterPro" id="IPR014284">
    <property type="entry name" value="RNA_pol_sigma-70_dom"/>
</dbReference>
<evidence type="ECO:0000259" key="5">
    <source>
        <dbReference type="Pfam" id="PF08281"/>
    </source>
</evidence>
<dbReference type="PANTHER" id="PTHR43133">
    <property type="entry name" value="RNA POLYMERASE ECF-TYPE SIGMA FACTO"/>
    <property type="match status" value="1"/>
</dbReference>
<comment type="similarity">
    <text evidence="1">Belongs to the sigma-70 factor family. ECF subfamily.</text>
</comment>
<dbReference type="InterPro" id="IPR013249">
    <property type="entry name" value="RNA_pol_sigma70_r4_t2"/>
</dbReference>
<dbReference type="Pfam" id="PF08281">
    <property type="entry name" value="Sigma70_r4_2"/>
    <property type="match status" value="1"/>
</dbReference>
<dbReference type="Gene3D" id="1.10.10.10">
    <property type="entry name" value="Winged helix-like DNA-binding domain superfamily/Winged helix DNA-binding domain"/>
    <property type="match status" value="1"/>
</dbReference>
<dbReference type="InterPro" id="IPR039425">
    <property type="entry name" value="RNA_pol_sigma-70-like"/>
</dbReference>
<reference evidence="6" key="1">
    <citation type="journal article" date="2014" name="Int. J. Syst. Evol. Microbiol.">
        <title>Complete genome sequence of Corynebacterium casei LMG S-19264T (=DSM 44701T), isolated from a smear-ripened cheese.</title>
        <authorList>
            <consortium name="US DOE Joint Genome Institute (JGI-PGF)"/>
            <person name="Walter F."/>
            <person name="Albersmeier A."/>
            <person name="Kalinowski J."/>
            <person name="Ruckert C."/>
        </authorList>
    </citation>
    <scope>NUCLEOTIDE SEQUENCE</scope>
    <source>
        <strain evidence="6">CGMCC 1.15082</strain>
    </source>
</reference>
<evidence type="ECO:0000256" key="2">
    <source>
        <dbReference type="ARBA" id="ARBA00023015"/>
    </source>
</evidence>
<evidence type="ECO:0000256" key="1">
    <source>
        <dbReference type="ARBA" id="ARBA00010641"/>
    </source>
</evidence>
<dbReference type="InterPro" id="IPR013325">
    <property type="entry name" value="RNA_pol_sigma_r2"/>
</dbReference>
<reference evidence="6" key="2">
    <citation type="submission" date="2020-09" db="EMBL/GenBank/DDBJ databases">
        <authorList>
            <person name="Sun Q."/>
            <person name="Zhou Y."/>
        </authorList>
    </citation>
    <scope>NUCLEOTIDE SEQUENCE</scope>
    <source>
        <strain evidence="6">CGMCC 1.15082</strain>
    </source>
</reference>
<feature type="domain" description="RNA polymerase sigma factor 70 region 4 type 2" evidence="5">
    <location>
        <begin position="69"/>
        <end position="120"/>
    </location>
</feature>
<keyword evidence="4" id="KW-0804">Transcription</keyword>
<evidence type="ECO:0000313" key="6">
    <source>
        <dbReference type="EMBL" id="GGA99682.1"/>
    </source>
</evidence>
<dbReference type="Proteomes" id="UP000646478">
    <property type="component" value="Unassembled WGS sequence"/>
</dbReference>
<dbReference type="NCBIfam" id="TIGR02937">
    <property type="entry name" value="sigma70-ECF"/>
    <property type="match status" value="1"/>
</dbReference>
<dbReference type="EMBL" id="BMHH01000012">
    <property type="protein sequence ID" value="GGA99682.1"/>
    <property type="molecule type" value="Genomic_DNA"/>
</dbReference>
<name>A0A916WGS8_9HYPH</name>
<evidence type="ECO:0000256" key="3">
    <source>
        <dbReference type="ARBA" id="ARBA00023082"/>
    </source>
</evidence>
<dbReference type="InterPro" id="IPR036388">
    <property type="entry name" value="WH-like_DNA-bd_sf"/>
</dbReference>
<dbReference type="PANTHER" id="PTHR43133:SF63">
    <property type="entry name" value="RNA POLYMERASE SIGMA FACTOR FECI-RELATED"/>
    <property type="match status" value="1"/>
</dbReference>
<gene>
    <name evidence="6" type="ORF">GCM10011491_29950</name>
</gene>